<protein>
    <submittedName>
        <fullName evidence="2">Ferritin-like domain-containing protein</fullName>
    </submittedName>
</protein>
<evidence type="ECO:0000313" key="3">
    <source>
        <dbReference type="Proteomes" id="UP000307378"/>
    </source>
</evidence>
<proteinExistence type="predicted"/>
<accession>A0A4S8Q0W7</accession>
<feature type="coiled-coil region" evidence="1">
    <location>
        <begin position="34"/>
        <end position="68"/>
    </location>
</feature>
<dbReference type="Gene3D" id="1.20.1260.10">
    <property type="match status" value="1"/>
</dbReference>
<feature type="coiled-coil region" evidence="1">
    <location>
        <begin position="129"/>
        <end position="156"/>
    </location>
</feature>
<comment type="caution">
    <text evidence="2">The sequence shown here is derived from an EMBL/GenBank/DDBJ whole genome shotgun (WGS) entry which is preliminary data.</text>
</comment>
<dbReference type="RefSeq" id="WP_136539996.1">
    <property type="nucleotide sequence ID" value="NZ_STGU01000004.1"/>
</dbReference>
<dbReference type="EMBL" id="STGU01000004">
    <property type="protein sequence ID" value="THV36691.1"/>
    <property type="molecule type" value="Genomic_DNA"/>
</dbReference>
<gene>
    <name evidence="2" type="ORF">FAA86_09295</name>
</gene>
<sequence length="169" mass="19095">MVEDRRSLFVTGLKNAHAMENQAVSIIKPQLKRIENYPQVARRLEQHLQETENQMKRIEDILGSLDEDHSAMKDWMLSAGGSMAAIGHSMADDEILKNSIANFAFENYEIAAYNSLLIMAEMGGFQSAMAALRENLSEEENMARWLSENLREVTAEFVTRREAGESAKV</sequence>
<evidence type="ECO:0000256" key="1">
    <source>
        <dbReference type="SAM" id="Coils"/>
    </source>
</evidence>
<dbReference type="InterPro" id="IPR047114">
    <property type="entry name" value="YciF"/>
</dbReference>
<reference evidence="2 3" key="1">
    <citation type="submission" date="2019-04" db="EMBL/GenBank/DDBJ databases">
        <title>genome sequence of strain W3.</title>
        <authorList>
            <person name="Gao J."/>
            <person name="Sun J."/>
        </authorList>
    </citation>
    <scope>NUCLEOTIDE SEQUENCE [LARGE SCALE GENOMIC DNA]</scope>
    <source>
        <strain evidence="2 3">W3</strain>
    </source>
</reference>
<dbReference type="PANTHER" id="PTHR30565:SF9">
    <property type="entry name" value="PROTEIN YCIF"/>
    <property type="match status" value="1"/>
</dbReference>
<dbReference type="InterPro" id="IPR012347">
    <property type="entry name" value="Ferritin-like"/>
</dbReference>
<evidence type="ECO:0000313" key="2">
    <source>
        <dbReference type="EMBL" id="THV36691.1"/>
    </source>
</evidence>
<dbReference type="Pfam" id="PF05974">
    <property type="entry name" value="DUF892"/>
    <property type="match status" value="1"/>
</dbReference>
<name>A0A4S8Q0W7_9HYPH</name>
<dbReference type="InterPro" id="IPR010287">
    <property type="entry name" value="DUF892_YciF-like"/>
</dbReference>
<organism evidence="2 3">
    <name type="scientific">Rhizobium rosettiformans W3</name>
    <dbReference type="NCBI Taxonomy" id="538378"/>
    <lineage>
        <taxon>Bacteria</taxon>
        <taxon>Pseudomonadati</taxon>
        <taxon>Pseudomonadota</taxon>
        <taxon>Alphaproteobacteria</taxon>
        <taxon>Hyphomicrobiales</taxon>
        <taxon>Rhizobiaceae</taxon>
        <taxon>Rhizobium/Agrobacterium group</taxon>
        <taxon>Rhizobium</taxon>
    </lineage>
</organism>
<dbReference type="AlphaFoldDB" id="A0A4S8Q0W7"/>
<dbReference type="SUPFAM" id="SSF47240">
    <property type="entry name" value="Ferritin-like"/>
    <property type="match status" value="1"/>
</dbReference>
<dbReference type="InterPro" id="IPR009078">
    <property type="entry name" value="Ferritin-like_SF"/>
</dbReference>
<dbReference type="Proteomes" id="UP000307378">
    <property type="component" value="Unassembled WGS sequence"/>
</dbReference>
<dbReference type="PANTHER" id="PTHR30565">
    <property type="entry name" value="PROTEIN YCIF"/>
    <property type="match status" value="1"/>
</dbReference>
<keyword evidence="1" id="KW-0175">Coiled coil</keyword>